<evidence type="ECO:0000256" key="1">
    <source>
        <dbReference type="SAM" id="Phobius"/>
    </source>
</evidence>
<dbReference type="GO" id="GO:0045332">
    <property type="term" value="P:phospholipid translocation"/>
    <property type="evidence" value="ECO:0007669"/>
    <property type="project" value="TreeGrafter"/>
</dbReference>
<organism evidence="2 3">
    <name type="scientific">Lactuca saligna</name>
    <name type="common">Willowleaf lettuce</name>
    <dbReference type="NCBI Taxonomy" id="75948"/>
    <lineage>
        <taxon>Eukaryota</taxon>
        <taxon>Viridiplantae</taxon>
        <taxon>Streptophyta</taxon>
        <taxon>Embryophyta</taxon>
        <taxon>Tracheophyta</taxon>
        <taxon>Spermatophyta</taxon>
        <taxon>Magnoliopsida</taxon>
        <taxon>eudicotyledons</taxon>
        <taxon>Gunneridae</taxon>
        <taxon>Pentapetalae</taxon>
        <taxon>asterids</taxon>
        <taxon>campanulids</taxon>
        <taxon>Asterales</taxon>
        <taxon>Asteraceae</taxon>
        <taxon>Cichorioideae</taxon>
        <taxon>Cichorieae</taxon>
        <taxon>Lactucinae</taxon>
        <taxon>Lactuca</taxon>
    </lineage>
</organism>
<gene>
    <name evidence="2" type="ORF">LSALG_LOCUS15725</name>
</gene>
<dbReference type="AlphaFoldDB" id="A0AA35YKT0"/>
<accession>A0AA35YKT0</accession>
<name>A0AA35YKT0_LACSI</name>
<proteinExistence type="predicted"/>
<dbReference type="Proteomes" id="UP001177003">
    <property type="component" value="Chromosome 3"/>
</dbReference>
<keyword evidence="1" id="KW-1133">Transmembrane helix</keyword>
<reference evidence="2" key="1">
    <citation type="submission" date="2023-04" db="EMBL/GenBank/DDBJ databases">
        <authorList>
            <person name="Vijverberg K."/>
            <person name="Xiong W."/>
            <person name="Schranz E."/>
        </authorList>
    </citation>
    <scope>NUCLEOTIDE SEQUENCE</scope>
</reference>
<keyword evidence="1" id="KW-0472">Membrane</keyword>
<evidence type="ECO:0000313" key="3">
    <source>
        <dbReference type="Proteomes" id="UP001177003"/>
    </source>
</evidence>
<dbReference type="PANTHER" id="PTHR24092:SF157">
    <property type="entry name" value="PHOSPHOLIPID-TRANSPORTING ATPASE"/>
    <property type="match status" value="1"/>
</dbReference>
<dbReference type="GO" id="GO:0005886">
    <property type="term" value="C:plasma membrane"/>
    <property type="evidence" value="ECO:0007669"/>
    <property type="project" value="TreeGrafter"/>
</dbReference>
<dbReference type="GO" id="GO:0140326">
    <property type="term" value="F:ATPase-coupled intramembrane lipid transporter activity"/>
    <property type="evidence" value="ECO:0007669"/>
    <property type="project" value="TreeGrafter"/>
</dbReference>
<keyword evidence="1" id="KW-0812">Transmembrane</keyword>
<evidence type="ECO:0000313" key="2">
    <source>
        <dbReference type="EMBL" id="CAI9275703.1"/>
    </source>
</evidence>
<keyword evidence="3" id="KW-1185">Reference proteome</keyword>
<sequence>MVYINTPKCAMSATSPPCRKAESERIWMLRVNIKRDTICSKRPRFTEYVYGVVVYTGPDTKVVRNSMTSPSKRSRVVTRLDKVIYVLFLMLIIISLITSIDSSRYTTETAKGHWYLQLLEGRDESFDPCRPLIPSLTFKLLEDKRCGIYELIKKEFCIGC</sequence>
<protein>
    <submittedName>
        <fullName evidence="2">Uncharacterized protein</fullName>
    </submittedName>
</protein>
<dbReference type="EMBL" id="OX465079">
    <property type="protein sequence ID" value="CAI9275703.1"/>
    <property type="molecule type" value="Genomic_DNA"/>
</dbReference>
<feature type="transmembrane region" description="Helical" evidence="1">
    <location>
        <begin position="83"/>
        <end position="100"/>
    </location>
</feature>
<dbReference type="PANTHER" id="PTHR24092">
    <property type="entry name" value="PROBABLE PHOSPHOLIPID-TRANSPORTING ATPASE"/>
    <property type="match status" value="1"/>
</dbReference>